<dbReference type="InterPro" id="IPR002327">
    <property type="entry name" value="Cyt_c_1A/1B"/>
</dbReference>
<evidence type="ECO:0000256" key="1">
    <source>
        <dbReference type="ARBA" id="ARBA00022448"/>
    </source>
</evidence>
<dbReference type="Proteomes" id="UP000589292">
    <property type="component" value="Unassembled WGS sequence"/>
</dbReference>
<dbReference type="SUPFAM" id="SSF46626">
    <property type="entry name" value="Cytochrome c"/>
    <property type="match status" value="1"/>
</dbReference>
<keyword evidence="7" id="KW-0732">Signal</keyword>
<feature type="signal peptide" evidence="7">
    <location>
        <begin position="1"/>
        <end position="28"/>
    </location>
</feature>
<evidence type="ECO:0000313" key="9">
    <source>
        <dbReference type="EMBL" id="MBA1374502.1"/>
    </source>
</evidence>
<evidence type="ECO:0000256" key="5">
    <source>
        <dbReference type="ARBA" id="ARBA00023004"/>
    </source>
</evidence>
<evidence type="ECO:0000256" key="4">
    <source>
        <dbReference type="ARBA" id="ARBA00022982"/>
    </source>
</evidence>
<reference evidence="9 10" key="1">
    <citation type="journal article" date="1994" name="Int. J. Syst. Bacteriol.">
        <title>Phylogenetic positions of novel aerobic, bacteriochlorophyll a-containing bacteria and description of Roseococcus thiosulfatophilus gen. nov., sp. nov., Erythromicrobium ramosum gen. nov., sp. nov., and Erythrobacter litoralis sp. nov.</title>
        <authorList>
            <person name="Yurkov V."/>
            <person name="Stackebrandt E."/>
            <person name="Holmes A."/>
            <person name="Fuerst J.A."/>
            <person name="Hugenholtz P."/>
            <person name="Golecki J."/>
            <person name="Gad'on N."/>
            <person name="Gorlenko V.M."/>
            <person name="Kompantseva E.I."/>
            <person name="Drews G."/>
        </authorList>
    </citation>
    <scope>NUCLEOTIDE SEQUENCE [LARGE SCALE GENOMIC DNA]</scope>
    <source>
        <strain evidence="9 10">KR-99</strain>
    </source>
</reference>
<dbReference type="GO" id="GO:0046872">
    <property type="term" value="F:metal ion binding"/>
    <property type="evidence" value="ECO:0007669"/>
    <property type="project" value="UniProtKB-KW"/>
</dbReference>
<accession>A0A7V8RDI4</accession>
<dbReference type="InterPro" id="IPR009056">
    <property type="entry name" value="Cyt_c-like_dom"/>
</dbReference>
<sequence length="134" mass="14028">MALIDNRILRMAALGTAALVLTTVAAGAQTAPQTGDAARGAKVYQTNCTGCHALDANGVGPAHRGVFGRKAGSAPGFDYSPALKKAGFAWDAARLDKWLANPQGFVPGAKMPFRLMNAQQRADVIAYLRKESGK</sequence>
<keyword evidence="5 6" id="KW-0408">Iron</keyword>
<dbReference type="EMBL" id="VDES01000002">
    <property type="protein sequence ID" value="MBA1374502.1"/>
    <property type="molecule type" value="Genomic_DNA"/>
</dbReference>
<name>A0A7V8RDI4_9SPHN</name>
<evidence type="ECO:0000256" key="2">
    <source>
        <dbReference type="ARBA" id="ARBA00022617"/>
    </source>
</evidence>
<dbReference type="RefSeq" id="WP_066284366.1">
    <property type="nucleotide sequence ID" value="NZ_BAAAGB010000001.1"/>
</dbReference>
<dbReference type="PANTHER" id="PTHR11961">
    <property type="entry name" value="CYTOCHROME C"/>
    <property type="match status" value="1"/>
</dbReference>
<evidence type="ECO:0000256" key="3">
    <source>
        <dbReference type="ARBA" id="ARBA00022723"/>
    </source>
</evidence>
<feature type="domain" description="Cytochrome c" evidence="8">
    <location>
        <begin position="35"/>
        <end position="132"/>
    </location>
</feature>
<organism evidence="9 10">
    <name type="scientific">Sphingomonas ursincola</name>
    <dbReference type="NCBI Taxonomy" id="56361"/>
    <lineage>
        <taxon>Bacteria</taxon>
        <taxon>Pseudomonadati</taxon>
        <taxon>Pseudomonadota</taxon>
        <taxon>Alphaproteobacteria</taxon>
        <taxon>Sphingomonadales</taxon>
        <taxon>Sphingomonadaceae</taxon>
        <taxon>Sphingomonas</taxon>
    </lineage>
</organism>
<dbReference type="InterPro" id="IPR036909">
    <property type="entry name" value="Cyt_c-like_dom_sf"/>
</dbReference>
<dbReference type="PRINTS" id="PR00604">
    <property type="entry name" value="CYTCHRMECIAB"/>
</dbReference>
<gene>
    <name evidence="9" type="ORF">FG486_09135</name>
</gene>
<keyword evidence="1" id="KW-0813">Transport</keyword>
<proteinExistence type="predicted"/>
<dbReference type="PROSITE" id="PS51007">
    <property type="entry name" value="CYTC"/>
    <property type="match status" value="1"/>
</dbReference>
<dbReference type="Gene3D" id="1.10.760.10">
    <property type="entry name" value="Cytochrome c-like domain"/>
    <property type="match status" value="1"/>
</dbReference>
<dbReference type="GO" id="GO:0020037">
    <property type="term" value="F:heme binding"/>
    <property type="evidence" value="ECO:0007669"/>
    <property type="project" value="InterPro"/>
</dbReference>
<keyword evidence="4" id="KW-0249">Electron transport</keyword>
<keyword evidence="10" id="KW-1185">Reference proteome</keyword>
<evidence type="ECO:0000256" key="7">
    <source>
        <dbReference type="SAM" id="SignalP"/>
    </source>
</evidence>
<feature type="chain" id="PRO_5030969436" evidence="7">
    <location>
        <begin position="29"/>
        <end position="134"/>
    </location>
</feature>
<protein>
    <submittedName>
        <fullName evidence="9">C-type cytochrome</fullName>
    </submittedName>
</protein>
<dbReference type="Pfam" id="PF00034">
    <property type="entry name" value="Cytochrom_C"/>
    <property type="match status" value="1"/>
</dbReference>
<evidence type="ECO:0000313" key="10">
    <source>
        <dbReference type="Proteomes" id="UP000589292"/>
    </source>
</evidence>
<comment type="caution">
    <text evidence="9">The sequence shown here is derived from an EMBL/GenBank/DDBJ whole genome shotgun (WGS) entry which is preliminary data.</text>
</comment>
<keyword evidence="2 6" id="KW-0349">Heme</keyword>
<dbReference type="AlphaFoldDB" id="A0A7V8RDI4"/>
<evidence type="ECO:0000256" key="6">
    <source>
        <dbReference type="PROSITE-ProRule" id="PRU00433"/>
    </source>
</evidence>
<keyword evidence="3 6" id="KW-0479">Metal-binding</keyword>
<evidence type="ECO:0000259" key="8">
    <source>
        <dbReference type="PROSITE" id="PS51007"/>
    </source>
</evidence>
<dbReference type="GO" id="GO:0009055">
    <property type="term" value="F:electron transfer activity"/>
    <property type="evidence" value="ECO:0007669"/>
    <property type="project" value="InterPro"/>
</dbReference>